<dbReference type="STRING" id="126957.T1ISE7"/>
<dbReference type="InterPro" id="IPR027377">
    <property type="entry name" value="ZAR1/RTP1-5-like_Znf-3CxxC"/>
</dbReference>
<keyword evidence="10" id="KW-1185">Reference proteome</keyword>
<name>T1ISE7_STRMM</name>
<keyword evidence="7" id="KW-0472">Membrane</keyword>
<organism evidence="9 10">
    <name type="scientific">Strigamia maritima</name>
    <name type="common">European centipede</name>
    <name type="synonym">Geophilus maritimus</name>
    <dbReference type="NCBI Taxonomy" id="126957"/>
    <lineage>
        <taxon>Eukaryota</taxon>
        <taxon>Metazoa</taxon>
        <taxon>Ecdysozoa</taxon>
        <taxon>Arthropoda</taxon>
        <taxon>Myriapoda</taxon>
        <taxon>Chilopoda</taxon>
        <taxon>Pleurostigmophora</taxon>
        <taxon>Geophilomorpha</taxon>
        <taxon>Linotaeniidae</taxon>
        <taxon>Strigamia</taxon>
    </lineage>
</organism>
<evidence type="ECO:0000313" key="10">
    <source>
        <dbReference type="Proteomes" id="UP000014500"/>
    </source>
</evidence>
<keyword evidence="6" id="KW-1133">Transmembrane helix</keyword>
<dbReference type="AlphaFoldDB" id="T1ISE7"/>
<dbReference type="Pfam" id="PF13695">
    <property type="entry name" value="Zn_ribbon_3CxxC"/>
    <property type="match status" value="1"/>
</dbReference>
<accession>T1ISE7</accession>
<dbReference type="GO" id="GO:0008270">
    <property type="term" value="F:zinc ion binding"/>
    <property type="evidence" value="ECO:0007669"/>
    <property type="project" value="UniProtKB-KW"/>
</dbReference>
<evidence type="ECO:0000313" key="9">
    <source>
        <dbReference type="EnsemblMetazoa" id="SMAR004016-PA"/>
    </source>
</evidence>
<dbReference type="eggNOG" id="ENOG502S085">
    <property type="taxonomic scope" value="Eukaryota"/>
</dbReference>
<keyword evidence="2" id="KW-0812">Transmembrane</keyword>
<protein>
    <recommendedName>
        <fullName evidence="8">3CxxC-type domain-containing protein</fullName>
    </recommendedName>
</protein>
<evidence type="ECO:0000256" key="6">
    <source>
        <dbReference type="ARBA" id="ARBA00022989"/>
    </source>
</evidence>
<dbReference type="PANTHER" id="PTHR14402:SF10">
    <property type="entry name" value="3CXXC-TYPE DOMAIN-CONTAINING PROTEIN"/>
    <property type="match status" value="1"/>
</dbReference>
<reference evidence="9" key="2">
    <citation type="submission" date="2015-02" db="UniProtKB">
        <authorList>
            <consortium name="EnsemblMetazoa"/>
        </authorList>
    </citation>
    <scope>IDENTIFICATION</scope>
</reference>
<dbReference type="SMART" id="SM01328">
    <property type="entry name" value="zf-3CxxC"/>
    <property type="match status" value="1"/>
</dbReference>
<evidence type="ECO:0000256" key="4">
    <source>
        <dbReference type="ARBA" id="ARBA00022771"/>
    </source>
</evidence>
<evidence type="ECO:0000256" key="7">
    <source>
        <dbReference type="ARBA" id="ARBA00023136"/>
    </source>
</evidence>
<dbReference type="Proteomes" id="UP000014500">
    <property type="component" value="Unassembled WGS sequence"/>
</dbReference>
<dbReference type="InterPro" id="IPR026096">
    <property type="entry name" value="R-trans_p"/>
</dbReference>
<dbReference type="EnsemblMetazoa" id="SMAR004016-RA">
    <property type="protein sequence ID" value="SMAR004016-PA"/>
    <property type="gene ID" value="SMAR004016"/>
</dbReference>
<keyword evidence="4" id="KW-0863">Zinc-finger</keyword>
<dbReference type="PhylomeDB" id="T1ISE7"/>
<dbReference type="GO" id="GO:0051205">
    <property type="term" value="P:protein insertion into membrane"/>
    <property type="evidence" value="ECO:0007669"/>
    <property type="project" value="TreeGrafter"/>
</dbReference>
<sequence length="158" mass="18809">MIGMEAVWYGEFLRLFQRYPQRWHLIPSGSRPGGNHWEEFRDGAKVRFCCQDCGHGWTSMKGRVMFWFFLDVFLSEGWILFQLFGQRCLKCNTNQFENAMWYPEEVVKVMTNVCNRMAEVYYGFPQCPQRSARRPGRPRNPHNRDLCQACFEGVCNER</sequence>
<evidence type="ECO:0000256" key="2">
    <source>
        <dbReference type="ARBA" id="ARBA00022692"/>
    </source>
</evidence>
<dbReference type="GO" id="GO:0016020">
    <property type="term" value="C:membrane"/>
    <property type="evidence" value="ECO:0007669"/>
    <property type="project" value="UniProtKB-SubCell"/>
</dbReference>
<dbReference type="EMBL" id="JH431430">
    <property type="status" value="NOT_ANNOTATED_CDS"/>
    <property type="molecule type" value="Genomic_DNA"/>
</dbReference>
<dbReference type="GO" id="GO:0031849">
    <property type="term" value="F:olfactory receptor binding"/>
    <property type="evidence" value="ECO:0007669"/>
    <property type="project" value="TreeGrafter"/>
</dbReference>
<keyword evidence="5" id="KW-0862">Zinc</keyword>
<comment type="subcellular location">
    <subcellularLocation>
        <location evidence="1">Membrane</location>
        <topology evidence="1">Single-pass membrane protein</topology>
    </subcellularLocation>
</comment>
<feature type="domain" description="3CxxC-type" evidence="8">
    <location>
        <begin position="43"/>
        <end position="153"/>
    </location>
</feature>
<evidence type="ECO:0000256" key="3">
    <source>
        <dbReference type="ARBA" id="ARBA00022723"/>
    </source>
</evidence>
<proteinExistence type="predicted"/>
<reference evidence="10" key="1">
    <citation type="submission" date="2011-05" db="EMBL/GenBank/DDBJ databases">
        <authorList>
            <person name="Richards S.R."/>
            <person name="Qu J."/>
            <person name="Jiang H."/>
            <person name="Jhangiani S.N."/>
            <person name="Agravi P."/>
            <person name="Goodspeed R."/>
            <person name="Gross S."/>
            <person name="Mandapat C."/>
            <person name="Jackson L."/>
            <person name="Mathew T."/>
            <person name="Pu L."/>
            <person name="Thornton R."/>
            <person name="Saada N."/>
            <person name="Wilczek-Boney K.B."/>
            <person name="Lee S."/>
            <person name="Kovar C."/>
            <person name="Wu Y."/>
            <person name="Scherer S.E."/>
            <person name="Worley K.C."/>
            <person name="Muzny D.M."/>
            <person name="Gibbs R."/>
        </authorList>
    </citation>
    <scope>NUCLEOTIDE SEQUENCE</scope>
    <source>
        <strain evidence="10">Brora</strain>
    </source>
</reference>
<dbReference type="HOGENOM" id="CLU_105583_0_0_1"/>
<evidence type="ECO:0000259" key="8">
    <source>
        <dbReference type="SMART" id="SM01328"/>
    </source>
</evidence>
<evidence type="ECO:0000256" key="5">
    <source>
        <dbReference type="ARBA" id="ARBA00022833"/>
    </source>
</evidence>
<evidence type="ECO:0000256" key="1">
    <source>
        <dbReference type="ARBA" id="ARBA00004167"/>
    </source>
</evidence>
<keyword evidence="3" id="KW-0479">Metal-binding</keyword>
<dbReference type="GO" id="GO:0006612">
    <property type="term" value="P:protein targeting to membrane"/>
    <property type="evidence" value="ECO:0007669"/>
    <property type="project" value="TreeGrafter"/>
</dbReference>
<dbReference type="OMA" id="LMREVKP"/>
<dbReference type="PANTHER" id="PTHR14402">
    <property type="entry name" value="RECEPTOR TRANSPORTING PROTEIN"/>
    <property type="match status" value="1"/>
</dbReference>